<dbReference type="EMBL" id="CP011409">
    <property type="protein sequence ID" value="AKZ64040.1"/>
    <property type="molecule type" value="Genomic_DNA"/>
</dbReference>
<gene>
    <name evidence="7" type="ORF">F506_16450</name>
</gene>
<keyword evidence="4" id="KW-0238">DNA-binding</keyword>
<evidence type="ECO:0000256" key="5">
    <source>
        <dbReference type="ARBA" id="ARBA00023163"/>
    </source>
</evidence>
<feature type="domain" description="HTH gntR-type" evidence="6">
    <location>
        <begin position="12"/>
        <end position="80"/>
    </location>
</feature>
<dbReference type="SUPFAM" id="SSF53383">
    <property type="entry name" value="PLP-dependent transferases"/>
    <property type="match status" value="1"/>
</dbReference>
<dbReference type="CDD" id="cd00609">
    <property type="entry name" value="AAT_like"/>
    <property type="match status" value="1"/>
</dbReference>
<dbReference type="PROSITE" id="PS50949">
    <property type="entry name" value="HTH_GNTR"/>
    <property type="match status" value="1"/>
</dbReference>
<dbReference type="PANTHER" id="PTHR46577:SF2">
    <property type="entry name" value="TRANSCRIPTIONAL REGULATORY PROTEIN"/>
    <property type="match status" value="1"/>
</dbReference>
<evidence type="ECO:0000256" key="2">
    <source>
        <dbReference type="ARBA" id="ARBA00022898"/>
    </source>
</evidence>
<keyword evidence="2" id="KW-0663">Pyridoxal phosphate</keyword>
<reference evidence="8" key="1">
    <citation type="journal article" date="2015" name="Genome Announc.">
        <title>Complete Genome Sequence of Herbaspirillum hiltneri N3 (DSM 17495), Isolated from Surface-Sterilized Wheat Roots.</title>
        <authorList>
            <person name="Guizelini D."/>
            <person name="Saizaki P.M."/>
            <person name="Coimbra N.A."/>
            <person name="Weiss V.A."/>
            <person name="Faoro H."/>
            <person name="Sfeir M.Z."/>
            <person name="Baura V.A."/>
            <person name="Monteiro R.A."/>
            <person name="Chubatsu L.S."/>
            <person name="Souza E.M."/>
            <person name="Cruz L.M."/>
            <person name="Pedrosa F.O."/>
            <person name="Raittz R.T."/>
            <person name="Marchaukoski J.N."/>
            <person name="Steffens M.B."/>
        </authorList>
    </citation>
    <scope>NUCLEOTIDE SEQUENCE [LARGE SCALE GENOMIC DNA]</scope>
    <source>
        <strain evidence="8">N3</strain>
    </source>
</reference>
<organism evidence="7 8">
    <name type="scientific">Herbaspirillum hiltneri N3</name>
    <dbReference type="NCBI Taxonomy" id="1262470"/>
    <lineage>
        <taxon>Bacteria</taxon>
        <taxon>Pseudomonadati</taxon>
        <taxon>Pseudomonadota</taxon>
        <taxon>Betaproteobacteria</taxon>
        <taxon>Burkholderiales</taxon>
        <taxon>Oxalobacteraceae</taxon>
        <taxon>Herbaspirillum</taxon>
    </lineage>
</organism>
<dbReference type="PANTHER" id="PTHR46577">
    <property type="entry name" value="HTH-TYPE TRANSCRIPTIONAL REGULATORY PROTEIN GABR"/>
    <property type="match status" value="1"/>
</dbReference>
<dbReference type="CDD" id="cd07377">
    <property type="entry name" value="WHTH_GntR"/>
    <property type="match status" value="1"/>
</dbReference>
<dbReference type="Proteomes" id="UP000063429">
    <property type="component" value="Chromosome"/>
</dbReference>
<dbReference type="InterPro" id="IPR000524">
    <property type="entry name" value="Tscrpt_reg_HTH_GntR"/>
</dbReference>
<dbReference type="Gene3D" id="3.40.640.10">
    <property type="entry name" value="Type I PLP-dependent aspartate aminotransferase-like (Major domain)"/>
    <property type="match status" value="1"/>
</dbReference>
<keyword evidence="5" id="KW-0804">Transcription</keyword>
<evidence type="ECO:0000256" key="1">
    <source>
        <dbReference type="ARBA" id="ARBA00005384"/>
    </source>
</evidence>
<protein>
    <submittedName>
        <fullName evidence="7">GntR family transcriptional regulator</fullName>
    </submittedName>
</protein>
<dbReference type="RefSeq" id="WP_053199189.1">
    <property type="nucleotide sequence ID" value="NZ_CP011409.1"/>
</dbReference>
<dbReference type="SMART" id="SM00345">
    <property type="entry name" value="HTH_GNTR"/>
    <property type="match status" value="1"/>
</dbReference>
<accession>A0ABN4HYY5</accession>
<dbReference type="Gene3D" id="3.90.1150.10">
    <property type="entry name" value="Aspartate Aminotransferase, domain 1"/>
    <property type="match status" value="1"/>
</dbReference>
<sequence length="467" mass="51650">MPSVSPSSSIPSTLTQRLVQLIRRQISEGVYAPGTRLPSIRDMAKTHDCAKNTIVNAFDYLTALGVLEPRRGSGFFVCAAAPAIKDDDEASSLSRAMDVVWLMREQLKSDPEHLRLGDGFPPVDWLNEVRLDKFHQKVVRTGLGALFGYGSRFGYQPLRQHLVHRLANHGIEASASQIVLTHGANQALDIVIRNFVKPGDRVLVDEPGYYMLFGKLKLGGARIVGIPRLADGPDLEALERELKIGKPCLFFTQTLAHNPTGSDTSPHKAHKILQLADRYNAIIVENDTFADFKPNAAPRISTLDQLRRTIYVGSFSKSVSAALRVGFLACHRDLASDLADIKMLVHVSSSEYCERTLDVILSEGHYSRHAARLRDRLTHATESARRLLENMGAELFCAPAQSMYLWAAMPGYPDSKTLAQALMRQNIVTAPGSIFHIDTEAPSRWSRYNVGLLGDPRFAAAMQGLLR</sequence>
<dbReference type="InterPro" id="IPR004839">
    <property type="entry name" value="Aminotransferase_I/II_large"/>
</dbReference>
<evidence type="ECO:0000256" key="3">
    <source>
        <dbReference type="ARBA" id="ARBA00023015"/>
    </source>
</evidence>
<dbReference type="InterPro" id="IPR036390">
    <property type="entry name" value="WH_DNA-bd_sf"/>
</dbReference>
<dbReference type="InterPro" id="IPR015422">
    <property type="entry name" value="PyrdxlP-dep_Trfase_small"/>
</dbReference>
<name>A0ABN4HYY5_9BURK</name>
<dbReference type="SUPFAM" id="SSF46785">
    <property type="entry name" value="Winged helix' DNA-binding domain"/>
    <property type="match status" value="1"/>
</dbReference>
<dbReference type="Pfam" id="PF00392">
    <property type="entry name" value="GntR"/>
    <property type="match status" value="1"/>
</dbReference>
<dbReference type="InterPro" id="IPR015421">
    <property type="entry name" value="PyrdxlP-dep_Trfase_major"/>
</dbReference>
<evidence type="ECO:0000313" key="8">
    <source>
        <dbReference type="Proteomes" id="UP000063429"/>
    </source>
</evidence>
<dbReference type="Gene3D" id="1.10.10.10">
    <property type="entry name" value="Winged helix-like DNA-binding domain superfamily/Winged helix DNA-binding domain"/>
    <property type="match status" value="1"/>
</dbReference>
<dbReference type="Pfam" id="PF00155">
    <property type="entry name" value="Aminotran_1_2"/>
    <property type="match status" value="1"/>
</dbReference>
<evidence type="ECO:0000256" key="4">
    <source>
        <dbReference type="ARBA" id="ARBA00023125"/>
    </source>
</evidence>
<evidence type="ECO:0000313" key="7">
    <source>
        <dbReference type="EMBL" id="AKZ64040.1"/>
    </source>
</evidence>
<dbReference type="InterPro" id="IPR036388">
    <property type="entry name" value="WH-like_DNA-bd_sf"/>
</dbReference>
<evidence type="ECO:0000259" key="6">
    <source>
        <dbReference type="PROSITE" id="PS50949"/>
    </source>
</evidence>
<keyword evidence="8" id="KW-1185">Reference proteome</keyword>
<keyword evidence="3" id="KW-0805">Transcription regulation</keyword>
<comment type="similarity">
    <text evidence="1">In the C-terminal section; belongs to the class-I pyridoxal-phosphate-dependent aminotransferase family.</text>
</comment>
<dbReference type="InterPro" id="IPR015424">
    <property type="entry name" value="PyrdxlP-dep_Trfase"/>
</dbReference>
<proteinExistence type="inferred from homology"/>
<dbReference type="InterPro" id="IPR051446">
    <property type="entry name" value="HTH_trans_reg/aminotransferase"/>
</dbReference>